<reference evidence="1 2" key="2">
    <citation type="journal article" date="2017" name="Genome Announc.">
        <title>Draft genome sequence of Aquitalea magnusonii strain H3, a plant growth-promoting bacterium of duckweed Lemna minor.</title>
        <authorList>
            <person name="Ishizawa H."/>
            <person name="Kuroda M."/>
            <person name="Ike M."/>
        </authorList>
    </citation>
    <scope>NUCLEOTIDE SEQUENCE [LARGE SCALE GENOMIC DNA]</scope>
    <source>
        <strain evidence="1 2">H3</strain>
    </source>
</reference>
<name>A0A3G9GNC7_9NEIS</name>
<dbReference type="Proteomes" id="UP000198290">
    <property type="component" value="Chromosome"/>
</dbReference>
<dbReference type="EMBL" id="AP018823">
    <property type="protein sequence ID" value="BBF87272.1"/>
    <property type="molecule type" value="Genomic_DNA"/>
</dbReference>
<sequence length="53" mass="5827">MKYIPDQALRLVRHCYRQAAIGAIGHSSACLQWPNNCLTFAEGSVASWLCSGM</sequence>
<reference evidence="2" key="3">
    <citation type="journal article" date="2017" name="Plant Physiol. Biochem.">
        <title>Differential oxidative and antioxidative response of duckweed Lemna minor toward plant growth promoting/inhibiting bacteria.</title>
        <authorList>
            <person name="Ishizawa H."/>
            <person name="Kuroda M."/>
            <person name="Morikawa M."/>
            <person name="Ike M."/>
        </authorList>
    </citation>
    <scope>NUCLEOTIDE SEQUENCE [LARGE SCALE GENOMIC DNA]</scope>
    <source>
        <strain evidence="2">H3</strain>
    </source>
</reference>
<protein>
    <submittedName>
        <fullName evidence="1">Uncharacterized protein</fullName>
    </submittedName>
</protein>
<reference evidence="2" key="1">
    <citation type="journal article" date="2017" name="Biotechnol. Biofuels">
        <title>Evaluation of environmental bacterial communities as a factor affecting the growth of duckweed Lemna minor.</title>
        <authorList>
            <person name="Ishizawa H."/>
            <person name="Kuroda M."/>
            <person name="Morikawa M."/>
            <person name="Ike M."/>
        </authorList>
    </citation>
    <scope>NUCLEOTIDE SEQUENCE [LARGE SCALE GENOMIC DNA]</scope>
    <source>
        <strain evidence="2">H3</strain>
    </source>
</reference>
<organism evidence="1 2">
    <name type="scientific">Aquitalea magnusonii</name>
    <dbReference type="NCBI Taxonomy" id="332411"/>
    <lineage>
        <taxon>Bacteria</taxon>
        <taxon>Pseudomonadati</taxon>
        <taxon>Pseudomonadota</taxon>
        <taxon>Betaproteobacteria</taxon>
        <taxon>Neisseriales</taxon>
        <taxon>Chromobacteriaceae</taxon>
        <taxon>Aquitalea</taxon>
    </lineage>
</organism>
<dbReference type="KEGG" id="amah:DLM_3688"/>
<evidence type="ECO:0000313" key="2">
    <source>
        <dbReference type="Proteomes" id="UP000198290"/>
    </source>
</evidence>
<gene>
    <name evidence="1" type="ORF">DLM_3688</name>
</gene>
<keyword evidence="2" id="KW-1185">Reference proteome</keyword>
<accession>A0A3G9GNC7</accession>
<proteinExistence type="predicted"/>
<dbReference type="AlphaFoldDB" id="A0A3G9GNC7"/>
<evidence type="ECO:0000313" key="1">
    <source>
        <dbReference type="EMBL" id="BBF87272.1"/>
    </source>
</evidence>